<protein>
    <submittedName>
        <fullName evidence="2 3">Uncharacterized protein</fullName>
    </submittedName>
</protein>
<evidence type="ECO:0000313" key="4">
    <source>
        <dbReference type="Proteomes" id="UP000009046"/>
    </source>
</evidence>
<proteinExistence type="predicted"/>
<dbReference type="STRING" id="121224.E0VRV1"/>
<dbReference type="CTD" id="8233990"/>
<dbReference type="InParanoid" id="E0VRV1"/>
<feature type="region of interest" description="Disordered" evidence="1">
    <location>
        <begin position="219"/>
        <end position="242"/>
    </location>
</feature>
<evidence type="ECO:0000256" key="1">
    <source>
        <dbReference type="SAM" id="MobiDB-lite"/>
    </source>
</evidence>
<feature type="compositionally biased region" description="Low complexity" evidence="1">
    <location>
        <begin position="92"/>
        <end position="102"/>
    </location>
</feature>
<dbReference type="EMBL" id="AAZO01004818">
    <property type="status" value="NOT_ANNOTATED_CDS"/>
    <property type="molecule type" value="Genomic_DNA"/>
</dbReference>
<reference evidence="2" key="2">
    <citation type="submission" date="2007-04" db="EMBL/GenBank/DDBJ databases">
        <title>The genome of the human body louse.</title>
        <authorList>
            <consortium name="The Human Body Louse Genome Consortium"/>
            <person name="Kirkness E."/>
            <person name="Walenz B."/>
            <person name="Hass B."/>
            <person name="Bruggner R."/>
            <person name="Strausberg R."/>
        </authorList>
    </citation>
    <scope>NUCLEOTIDE SEQUENCE</scope>
    <source>
        <strain evidence="2">USDA</strain>
    </source>
</reference>
<dbReference type="KEGG" id="phu:Phum_PHUM405000"/>
<dbReference type="OrthoDB" id="6735462at2759"/>
<dbReference type="HOGENOM" id="CLU_732174_0_0_1"/>
<dbReference type="RefSeq" id="XP_002428845.1">
    <property type="nucleotide sequence ID" value="XM_002428800.1"/>
</dbReference>
<reference evidence="3" key="3">
    <citation type="submission" date="2021-02" db="UniProtKB">
        <authorList>
            <consortium name="EnsemblMetazoa"/>
        </authorList>
    </citation>
    <scope>IDENTIFICATION</scope>
    <source>
        <strain evidence="3">USDA</strain>
    </source>
</reference>
<evidence type="ECO:0000313" key="3">
    <source>
        <dbReference type="EnsemblMetazoa" id="PHUM405000-PA"/>
    </source>
</evidence>
<evidence type="ECO:0000313" key="2">
    <source>
        <dbReference type="EMBL" id="EEB16107.1"/>
    </source>
</evidence>
<organism>
    <name type="scientific">Pediculus humanus subsp. corporis</name>
    <name type="common">Body louse</name>
    <dbReference type="NCBI Taxonomy" id="121224"/>
    <lineage>
        <taxon>Eukaryota</taxon>
        <taxon>Metazoa</taxon>
        <taxon>Ecdysozoa</taxon>
        <taxon>Arthropoda</taxon>
        <taxon>Hexapoda</taxon>
        <taxon>Insecta</taxon>
        <taxon>Pterygota</taxon>
        <taxon>Neoptera</taxon>
        <taxon>Paraneoptera</taxon>
        <taxon>Psocodea</taxon>
        <taxon>Troctomorpha</taxon>
        <taxon>Phthiraptera</taxon>
        <taxon>Anoplura</taxon>
        <taxon>Pediculidae</taxon>
        <taxon>Pediculus</taxon>
    </lineage>
</organism>
<reference evidence="2" key="1">
    <citation type="submission" date="2007-04" db="EMBL/GenBank/DDBJ databases">
        <title>Annotation of Pediculus humanus corporis strain USDA.</title>
        <authorList>
            <person name="Kirkness E."/>
            <person name="Hannick L."/>
            <person name="Hass B."/>
            <person name="Bruggner R."/>
            <person name="Lawson D."/>
            <person name="Bidwell S."/>
            <person name="Joardar V."/>
            <person name="Caler E."/>
            <person name="Walenz B."/>
            <person name="Inman J."/>
            <person name="Schobel S."/>
            <person name="Galinsky K."/>
            <person name="Amedeo P."/>
            <person name="Strausberg R."/>
        </authorList>
    </citation>
    <scope>NUCLEOTIDE SEQUENCE</scope>
    <source>
        <strain evidence="2">USDA</strain>
    </source>
</reference>
<dbReference type="EMBL" id="DS235562">
    <property type="protein sequence ID" value="EEB16107.1"/>
    <property type="molecule type" value="Genomic_DNA"/>
</dbReference>
<accession>E0VRV1</accession>
<keyword evidence="4" id="KW-1185">Reference proteome</keyword>
<dbReference type="AlphaFoldDB" id="E0VRV1"/>
<dbReference type="EnsemblMetazoa" id="PHUM405000-RA">
    <property type="protein sequence ID" value="PHUM405000-PA"/>
    <property type="gene ID" value="PHUM405000"/>
</dbReference>
<dbReference type="Proteomes" id="UP000009046">
    <property type="component" value="Unassembled WGS sequence"/>
</dbReference>
<dbReference type="eggNOG" id="ENOG502SEG3">
    <property type="taxonomic scope" value="Eukaryota"/>
</dbReference>
<sequence>MYNIHQTTAKDILKDLNLLLKFENPQDKYQIRNQLIQIMKNNHLFNPNSFYYHPYDPNIYEGSPSFRSNTVGLRDNNKLEDSNKNGGGKYLSPPSSSSSSSPIENVNNLNRILGEVESVLKGKPANVDEVDVTDVMNQKELNDTAAILLQKEMTAAPDTIKTKIDKYVIPVLSELSDALGTINKTDIYNAHNGNVNSNQTTTNVGNGTNLTNGTTLTNGTNNLTNGTNNITNGTNVNKTSTSKKADSAKLHNMKIDRGCIPQGLWSSNSLGIDLNLTILPNLMLKIELKSLKKSGIIDKNWFLEGISMSKKGGPLIIIGLDPPKRKIAVFIGQCKICQSEDYLFGVWTFSNCAAKCTDVWSAMESKMDVFKRICAENK</sequence>
<dbReference type="Gene3D" id="2.40.128.30">
    <property type="entry name" value="Avidin-like"/>
    <property type="match status" value="1"/>
</dbReference>
<dbReference type="InterPro" id="IPR036896">
    <property type="entry name" value="Avidin-like_sf"/>
</dbReference>
<dbReference type="VEuPathDB" id="VectorBase:PHUM405000"/>
<name>E0VRV1_PEDHC</name>
<dbReference type="GeneID" id="8233990"/>
<gene>
    <name evidence="3" type="primary">8233990</name>
    <name evidence="2" type="ORF">Phum_PHUM405000</name>
</gene>
<feature type="region of interest" description="Disordered" evidence="1">
    <location>
        <begin position="71"/>
        <end position="104"/>
    </location>
</feature>